<dbReference type="RefSeq" id="WP_190302805.1">
    <property type="nucleotide sequence ID" value="NZ_JACOIJ010000037.1"/>
</dbReference>
<feature type="domain" description="Multidrug resistance protein MdtA-like alpha-helical hairpin" evidence="3">
    <location>
        <begin position="100"/>
        <end position="169"/>
    </location>
</feature>
<dbReference type="SUPFAM" id="SSF111369">
    <property type="entry name" value="HlyD-like secretion proteins"/>
    <property type="match status" value="1"/>
</dbReference>
<dbReference type="PROSITE" id="PS51257">
    <property type="entry name" value="PROKAR_LIPOPROTEIN"/>
    <property type="match status" value="1"/>
</dbReference>
<evidence type="ECO:0000256" key="2">
    <source>
        <dbReference type="SAM" id="Coils"/>
    </source>
</evidence>
<feature type="domain" description="Multidrug resistance protein MdtA-like beta-barrel" evidence="5">
    <location>
        <begin position="206"/>
        <end position="279"/>
    </location>
</feature>
<evidence type="ECO:0000259" key="5">
    <source>
        <dbReference type="Pfam" id="PF25944"/>
    </source>
</evidence>
<organism evidence="6 7">
    <name type="scientific">Sphingobacterium litopenaei</name>
    <dbReference type="NCBI Taxonomy" id="2763500"/>
    <lineage>
        <taxon>Bacteria</taxon>
        <taxon>Pseudomonadati</taxon>
        <taxon>Bacteroidota</taxon>
        <taxon>Sphingobacteriia</taxon>
        <taxon>Sphingobacteriales</taxon>
        <taxon>Sphingobacteriaceae</taxon>
        <taxon>Sphingobacterium</taxon>
    </lineage>
</organism>
<dbReference type="InterPro" id="IPR006143">
    <property type="entry name" value="RND_pump_MFP"/>
</dbReference>
<dbReference type="Gene3D" id="2.40.50.100">
    <property type="match status" value="1"/>
</dbReference>
<keyword evidence="2" id="KW-0175">Coiled coil</keyword>
<sequence>MKIKRHWYPILGCALVFTACTNAKEKDTKEVAKEVPVANLVQMDTVIYKEYIADIQSQRNVELRSRLTGFLNKIYVDEGAHVRKGQVLFSLNDEEYKADLAQAQAALNNAKAEVKKVELEIERTKKLVDKKIVSITEADLLEVQLRAALSKVEEGEAILNQARTKLSHTLIRAPFDGRIDRIQLKEGSLLTEGALITTISDLDRVNVYYNISESEYLALATDSSFKKNAFKQEVKLILANGEIYPYPGIAELVESEFEASTGSISLRARFDNPAGLLKHGASGRIAVPTNTGDLTFVHQKSVLEIQDKAYVYVVGSDNKIKMTPFQNGQRVGHYYIVENGLEPNSKVVFEGVHALRDGMSIKPKEVNNSQGGMK</sequence>
<dbReference type="PANTHER" id="PTHR30158:SF23">
    <property type="entry name" value="MULTIDRUG RESISTANCE PROTEIN MEXA"/>
    <property type="match status" value="1"/>
</dbReference>
<evidence type="ECO:0000256" key="1">
    <source>
        <dbReference type="ARBA" id="ARBA00009477"/>
    </source>
</evidence>
<dbReference type="EMBL" id="JACOIJ010000037">
    <property type="protein sequence ID" value="MBD1430746.1"/>
    <property type="molecule type" value="Genomic_DNA"/>
</dbReference>
<gene>
    <name evidence="6" type="ORF">H8B04_14480</name>
</gene>
<dbReference type="Pfam" id="PF25944">
    <property type="entry name" value="Beta-barrel_RND"/>
    <property type="match status" value="1"/>
</dbReference>
<feature type="domain" description="Multidrug resistance protein MdtA-like barrel-sandwich hybrid" evidence="4">
    <location>
        <begin position="59"/>
        <end position="194"/>
    </location>
</feature>
<evidence type="ECO:0000259" key="3">
    <source>
        <dbReference type="Pfam" id="PF25876"/>
    </source>
</evidence>
<name>A0ABR7YHJ7_9SPHI</name>
<dbReference type="InterPro" id="IPR058626">
    <property type="entry name" value="MdtA-like_b-barrel"/>
</dbReference>
<evidence type="ECO:0000313" key="7">
    <source>
        <dbReference type="Proteomes" id="UP000651271"/>
    </source>
</evidence>
<dbReference type="Gene3D" id="1.10.287.470">
    <property type="entry name" value="Helix hairpin bin"/>
    <property type="match status" value="1"/>
</dbReference>
<evidence type="ECO:0000313" key="6">
    <source>
        <dbReference type="EMBL" id="MBD1430746.1"/>
    </source>
</evidence>
<dbReference type="Gene3D" id="2.40.30.170">
    <property type="match status" value="1"/>
</dbReference>
<evidence type="ECO:0000259" key="4">
    <source>
        <dbReference type="Pfam" id="PF25917"/>
    </source>
</evidence>
<dbReference type="NCBIfam" id="TIGR01730">
    <property type="entry name" value="RND_mfp"/>
    <property type="match status" value="1"/>
</dbReference>
<dbReference type="InterPro" id="IPR058624">
    <property type="entry name" value="MdtA-like_HH"/>
</dbReference>
<dbReference type="InterPro" id="IPR058625">
    <property type="entry name" value="MdtA-like_BSH"/>
</dbReference>
<comment type="similarity">
    <text evidence="1">Belongs to the membrane fusion protein (MFP) (TC 8.A.1) family.</text>
</comment>
<accession>A0ABR7YHJ7</accession>
<dbReference type="Gene3D" id="2.40.420.20">
    <property type="match status" value="1"/>
</dbReference>
<dbReference type="Proteomes" id="UP000651271">
    <property type="component" value="Unassembled WGS sequence"/>
</dbReference>
<dbReference type="PANTHER" id="PTHR30158">
    <property type="entry name" value="ACRA/E-RELATED COMPONENT OF DRUG EFFLUX TRANSPORTER"/>
    <property type="match status" value="1"/>
</dbReference>
<dbReference type="Pfam" id="PF25876">
    <property type="entry name" value="HH_MFP_RND"/>
    <property type="match status" value="1"/>
</dbReference>
<protein>
    <submittedName>
        <fullName evidence="6">Efflux RND transporter periplasmic adaptor subunit</fullName>
    </submittedName>
</protein>
<comment type="caution">
    <text evidence="6">The sequence shown here is derived from an EMBL/GenBank/DDBJ whole genome shotgun (WGS) entry which is preliminary data.</text>
</comment>
<keyword evidence="7" id="KW-1185">Reference proteome</keyword>
<proteinExistence type="inferred from homology"/>
<reference evidence="6 7" key="1">
    <citation type="submission" date="2020-08" db="EMBL/GenBank/DDBJ databases">
        <title>Sphingobacterium sp. DN04309 isolated from aquaculture water.</title>
        <authorList>
            <person name="Zhang M."/>
        </authorList>
    </citation>
    <scope>NUCLEOTIDE SEQUENCE [LARGE SCALE GENOMIC DNA]</scope>
    <source>
        <strain evidence="6 7">DN04309</strain>
    </source>
</reference>
<dbReference type="Pfam" id="PF25917">
    <property type="entry name" value="BSH_RND"/>
    <property type="match status" value="1"/>
</dbReference>
<feature type="coiled-coil region" evidence="2">
    <location>
        <begin position="93"/>
        <end position="127"/>
    </location>
</feature>